<dbReference type="SMART" id="SM00642">
    <property type="entry name" value="Aamy"/>
    <property type="match status" value="1"/>
</dbReference>
<dbReference type="PRINTS" id="PR00110">
    <property type="entry name" value="ALPHAAMYLASE"/>
</dbReference>
<comment type="similarity">
    <text evidence="2 9">Belongs to the glycosyl hydrolase 13 family.</text>
</comment>
<evidence type="ECO:0000256" key="4">
    <source>
        <dbReference type="ARBA" id="ARBA00022801"/>
    </source>
</evidence>
<dbReference type="InterPro" id="IPR006047">
    <property type="entry name" value="GH13_cat_dom"/>
</dbReference>
<evidence type="ECO:0000256" key="1">
    <source>
        <dbReference type="ARBA" id="ARBA00001913"/>
    </source>
</evidence>
<organism evidence="13">
    <name type="scientific">Edaphobacter paludis</name>
    <dbReference type="NCBI Taxonomy" id="3035702"/>
    <lineage>
        <taxon>Bacteria</taxon>
        <taxon>Pseudomonadati</taxon>
        <taxon>Acidobacteriota</taxon>
        <taxon>Terriglobia</taxon>
        <taxon>Terriglobales</taxon>
        <taxon>Acidobacteriaceae</taxon>
        <taxon>Edaphobacter</taxon>
    </lineage>
</organism>
<sequence>MDTVFAGWACLFNRNTTEINTMAVMMQAFYWDAPKNEKKEGEWWNFVAEKVEDLSKAGINALWLPPVSKGSSNQSMGYDPYDYFDLGDFDQKGGVKTFFGNRAELQALIAKAHEHNIGLYADMVINHNSGADEEEVNPLDGQKRWTKFAPKSGRFPRDWNCFHPSRYERVMMPDEENYAGFPHLCHRNPVVYTAMFDYARMLIEELGFDGFRFDFVKGFGAWMIGILSKYRYVKDGAEFMPYVVGEYWSGAEDINAWIDKVNALTDNQISAFDFALRYKLKDVCDTPNYDLRNLTDDGAVVMKRPMHAATFVDNHDMGDNVIVNDKMMAYSFIMVHEGYPCIFWYDYYNNGLARPGTPNGIDALIQAHVKYAGGDSQILHADPDLYIMQRVGWKDDKTEQPGLIYVLNNLGNQWSGTSVKTQWKNQKFAPIAWDGHDTAHPDERTTDGDGNSEFPAPPRGFAIYAPV</sequence>
<evidence type="ECO:0000313" key="13">
    <source>
        <dbReference type="EMBL" id="XBH12090.1"/>
    </source>
</evidence>
<gene>
    <name evidence="12" type="ORF">P4G45_10220</name>
    <name evidence="13" type="ORF">P8936_10250</name>
</gene>
<dbReference type="GO" id="GO:0005975">
    <property type="term" value="P:carbohydrate metabolic process"/>
    <property type="evidence" value="ECO:0007669"/>
    <property type="project" value="InterPro"/>
</dbReference>
<accession>A0AAU7D415</accession>
<keyword evidence="8" id="KW-0106">Calcium</keyword>
<dbReference type="KEGG" id="epl:P4G45_10220"/>
<keyword evidence="5" id="KW-0119">Carbohydrate metabolism</keyword>
<dbReference type="Gene3D" id="3.20.20.80">
    <property type="entry name" value="Glycosidases"/>
    <property type="match status" value="1"/>
</dbReference>
<keyword evidence="4" id="KW-0378">Hydrolase</keyword>
<dbReference type="EMBL" id="CP121194">
    <property type="protein sequence ID" value="XBH08868.1"/>
    <property type="molecule type" value="Genomic_DNA"/>
</dbReference>
<protein>
    <submittedName>
        <fullName evidence="13">DUF1939 domain-containing protein</fullName>
    </submittedName>
</protein>
<feature type="compositionally biased region" description="Basic and acidic residues" evidence="10">
    <location>
        <begin position="434"/>
        <end position="447"/>
    </location>
</feature>
<dbReference type="AlphaFoldDB" id="A0AAU7D415"/>
<evidence type="ECO:0000256" key="6">
    <source>
        <dbReference type="ARBA" id="ARBA00023295"/>
    </source>
</evidence>
<dbReference type="PANTHER" id="PTHR43447">
    <property type="entry name" value="ALPHA-AMYLASE"/>
    <property type="match status" value="1"/>
</dbReference>
<dbReference type="InterPro" id="IPR017853">
    <property type="entry name" value="GH"/>
</dbReference>
<accession>A0AAU7CUZ0</accession>
<feature type="binding site" evidence="8">
    <location>
        <position position="384"/>
    </location>
    <ligand>
        <name>Ca(2+)</name>
        <dbReference type="ChEBI" id="CHEBI:29108"/>
        <label>3</label>
    </ligand>
</feature>
<feature type="domain" description="Glycosyl hydrolase family 13 catalytic" evidence="11">
    <location>
        <begin position="23"/>
        <end position="368"/>
    </location>
</feature>
<comment type="cofactor">
    <cofactor evidence="1">
        <name>Ca(2+)</name>
        <dbReference type="ChEBI" id="CHEBI:29108"/>
    </cofactor>
</comment>
<evidence type="ECO:0000256" key="8">
    <source>
        <dbReference type="PIRSR" id="PIRSR001021-2"/>
    </source>
</evidence>
<dbReference type="Pfam" id="PF00128">
    <property type="entry name" value="Alpha-amylase"/>
    <property type="match status" value="1"/>
</dbReference>
<evidence type="ECO:0000256" key="2">
    <source>
        <dbReference type="ARBA" id="ARBA00008061"/>
    </source>
</evidence>
<evidence type="ECO:0000256" key="3">
    <source>
        <dbReference type="ARBA" id="ARBA00022723"/>
    </source>
</evidence>
<dbReference type="Gene3D" id="2.60.40.1180">
    <property type="entry name" value="Golgi alpha-mannosidase II"/>
    <property type="match status" value="1"/>
</dbReference>
<evidence type="ECO:0000256" key="7">
    <source>
        <dbReference type="PIRSR" id="PIRSR001021-1"/>
    </source>
</evidence>
<dbReference type="EMBL" id="CP121195">
    <property type="protein sequence ID" value="XBH12090.1"/>
    <property type="molecule type" value="Genomic_DNA"/>
</dbReference>
<dbReference type="SUPFAM" id="SSF51445">
    <property type="entry name" value="(Trans)glycosidases"/>
    <property type="match status" value="1"/>
</dbReference>
<dbReference type="InterPro" id="IPR006046">
    <property type="entry name" value="Alpha_amylase"/>
</dbReference>
<keyword evidence="3 8" id="KW-0479">Metal-binding</keyword>
<feature type="active site" description="Proton donor" evidence="7">
    <location>
        <position position="246"/>
    </location>
</feature>
<dbReference type="GO" id="GO:0005509">
    <property type="term" value="F:calcium ion binding"/>
    <property type="evidence" value="ECO:0007669"/>
    <property type="project" value="InterPro"/>
</dbReference>
<evidence type="ECO:0000256" key="9">
    <source>
        <dbReference type="RuleBase" id="RU003615"/>
    </source>
</evidence>
<feature type="active site" description="Nucleophile" evidence="7">
    <location>
        <position position="214"/>
    </location>
</feature>
<keyword evidence="6" id="KW-0326">Glycosidase</keyword>
<evidence type="ECO:0000313" key="12">
    <source>
        <dbReference type="EMBL" id="XBH08868.1"/>
    </source>
</evidence>
<dbReference type="Pfam" id="PF09154">
    <property type="entry name" value="Alpha-amy_C_pro"/>
    <property type="match status" value="1"/>
</dbReference>
<dbReference type="InterPro" id="IPR013776">
    <property type="entry name" value="A-amylase_thermo"/>
</dbReference>
<proteinExistence type="inferred from homology"/>
<dbReference type="InterPro" id="IPR013780">
    <property type="entry name" value="Glyco_hydro_b"/>
</dbReference>
<evidence type="ECO:0000259" key="11">
    <source>
        <dbReference type="SMART" id="SM00642"/>
    </source>
</evidence>
<reference evidence="13" key="1">
    <citation type="submission" date="2023-03" db="EMBL/GenBank/DDBJ databases">
        <title>Edaphobacter sp.</title>
        <authorList>
            <person name="Huber K.J."/>
            <person name="Papendorf J."/>
            <person name="Pilke C."/>
            <person name="Bunk B."/>
            <person name="Sproeer C."/>
            <person name="Pester M."/>
        </authorList>
    </citation>
    <scope>NUCLEOTIDE SEQUENCE</scope>
    <source>
        <strain evidence="12">DSM 109919</strain>
        <strain evidence="13">DSM 109920</strain>
    </source>
</reference>
<evidence type="ECO:0000256" key="5">
    <source>
        <dbReference type="ARBA" id="ARBA00023277"/>
    </source>
</evidence>
<dbReference type="GO" id="GO:0004556">
    <property type="term" value="F:alpha-amylase activity"/>
    <property type="evidence" value="ECO:0007669"/>
    <property type="project" value="InterPro"/>
</dbReference>
<evidence type="ECO:0000256" key="10">
    <source>
        <dbReference type="SAM" id="MobiDB-lite"/>
    </source>
</evidence>
<name>A0AAU7D415_9BACT</name>
<dbReference type="CDD" id="cd11314">
    <property type="entry name" value="AmyAc_arch_bac_plant_AmyA"/>
    <property type="match status" value="1"/>
</dbReference>
<feature type="binding site" evidence="8">
    <location>
        <position position="126"/>
    </location>
    <ligand>
        <name>Ca(2+)</name>
        <dbReference type="ChEBI" id="CHEBI:29108"/>
        <label>1</label>
    </ligand>
</feature>
<dbReference type="PIRSF" id="PIRSF001021">
    <property type="entry name" value="Alph-amls_thrmst"/>
    <property type="match status" value="1"/>
</dbReference>
<dbReference type="InterPro" id="IPR015237">
    <property type="entry name" value="Alpha-amylase_C_pro"/>
</dbReference>
<feature type="region of interest" description="Disordered" evidence="10">
    <location>
        <begin position="434"/>
        <end position="459"/>
    </location>
</feature>
<dbReference type="RefSeq" id="WP_348266378.1">
    <property type="nucleotide sequence ID" value="NZ_CP121194.1"/>
</dbReference>